<evidence type="ECO:0000313" key="1">
    <source>
        <dbReference type="EMBL" id="KAG5546049.1"/>
    </source>
</evidence>
<organism evidence="1 2">
    <name type="scientific">Rhododendron griersonianum</name>
    <dbReference type="NCBI Taxonomy" id="479676"/>
    <lineage>
        <taxon>Eukaryota</taxon>
        <taxon>Viridiplantae</taxon>
        <taxon>Streptophyta</taxon>
        <taxon>Embryophyta</taxon>
        <taxon>Tracheophyta</taxon>
        <taxon>Spermatophyta</taxon>
        <taxon>Magnoliopsida</taxon>
        <taxon>eudicotyledons</taxon>
        <taxon>Gunneridae</taxon>
        <taxon>Pentapetalae</taxon>
        <taxon>asterids</taxon>
        <taxon>Ericales</taxon>
        <taxon>Ericaceae</taxon>
        <taxon>Ericoideae</taxon>
        <taxon>Rhodoreae</taxon>
        <taxon>Rhododendron</taxon>
    </lineage>
</organism>
<name>A0AAV6K0Y5_9ERIC</name>
<proteinExistence type="predicted"/>
<dbReference type="EMBL" id="JACTNZ010000006">
    <property type="protein sequence ID" value="KAG5546049.1"/>
    <property type="molecule type" value="Genomic_DNA"/>
</dbReference>
<protein>
    <submittedName>
        <fullName evidence="1">Uncharacterized protein</fullName>
    </submittedName>
</protein>
<sequence length="220" mass="25435">MAMSNVNFPSYRDACDALDEWEVRYLRALDRSHEATIQQDFYRVDLIDDELTALDVQGQLLQAAYTVCLRGVNFDRGVVLSIGSCIRALRRAMDHRGYLHVQGDDLEGFEGFFYRYRIANGVRRPAQRGIDQVAAEWSRVISLYQNVQILLLNQNKAPIVLVALLWDRVILFLCNNRSLQSDKALELYESLGSHTVQYREVQGQVTEEFLSYFIPFHHLN</sequence>
<comment type="caution">
    <text evidence="1">The sequence shown here is derived from an EMBL/GenBank/DDBJ whole genome shotgun (WGS) entry which is preliminary data.</text>
</comment>
<reference evidence="1 2" key="1">
    <citation type="submission" date="2020-08" db="EMBL/GenBank/DDBJ databases">
        <title>Plant Genome Project.</title>
        <authorList>
            <person name="Zhang R.-G."/>
        </authorList>
    </citation>
    <scope>NUCLEOTIDE SEQUENCE [LARGE SCALE GENOMIC DNA]</scope>
    <source>
        <strain evidence="1">WSP0</strain>
        <tissue evidence="1">Leaf</tissue>
    </source>
</reference>
<accession>A0AAV6K0Y5</accession>
<dbReference type="Proteomes" id="UP000823749">
    <property type="component" value="Chromosome 6"/>
</dbReference>
<dbReference type="AlphaFoldDB" id="A0AAV6K0Y5"/>
<evidence type="ECO:0000313" key="2">
    <source>
        <dbReference type="Proteomes" id="UP000823749"/>
    </source>
</evidence>
<gene>
    <name evidence="1" type="ORF">RHGRI_018278</name>
</gene>
<keyword evidence="2" id="KW-1185">Reference proteome</keyword>